<accession>A0A0D2KZA3</accession>
<dbReference type="PROSITE" id="PS00028">
    <property type="entry name" value="ZINC_FINGER_C2H2_1"/>
    <property type="match status" value="1"/>
</dbReference>
<dbReference type="Proteomes" id="UP000054270">
    <property type="component" value="Unassembled WGS sequence"/>
</dbReference>
<organism evidence="3 4">
    <name type="scientific">Hypholoma sublateritium (strain FD-334 SS-4)</name>
    <dbReference type="NCBI Taxonomy" id="945553"/>
    <lineage>
        <taxon>Eukaryota</taxon>
        <taxon>Fungi</taxon>
        <taxon>Dikarya</taxon>
        <taxon>Basidiomycota</taxon>
        <taxon>Agaricomycotina</taxon>
        <taxon>Agaricomycetes</taxon>
        <taxon>Agaricomycetidae</taxon>
        <taxon>Agaricales</taxon>
        <taxon>Agaricineae</taxon>
        <taxon>Strophariaceae</taxon>
        <taxon>Hypholoma</taxon>
    </lineage>
</organism>
<gene>
    <name evidence="3" type="ORF">HYPSUDRAFT_43890</name>
</gene>
<feature type="region of interest" description="Disordered" evidence="1">
    <location>
        <begin position="1"/>
        <end position="52"/>
    </location>
</feature>
<dbReference type="InterPro" id="IPR013087">
    <property type="entry name" value="Znf_C2H2_type"/>
</dbReference>
<protein>
    <recommendedName>
        <fullName evidence="2">C2H2-type domain-containing protein</fullName>
    </recommendedName>
</protein>
<reference evidence="4" key="1">
    <citation type="submission" date="2014-04" db="EMBL/GenBank/DDBJ databases">
        <title>Evolutionary Origins and Diversification of the Mycorrhizal Mutualists.</title>
        <authorList>
            <consortium name="DOE Joint Genome Institute"/>
            <consortium name="Mycorrhizal Genomics Consortium"/>
            <person name="Kohler A."/>
            <person name="Kuo A."/>
            <person name="Nagy L.G."/>
            <person name="Floudas D."/>
            <person name="Copeland A."/>
            <person name="Barry K.W."/>
            <person name="Cichocki N."/>
            <person name="Veneault-Fourrey C."/>
            <person name="LaButti K."/>
            <person name="Lindquist E.A."/>
            <person name="Lipzen A."/>
            <person name="Lundell T."/>
            <person name="Morin E."/>
            <person name="Murat C."/>
            <person name="Riley R."/>
            <person name="Ohm R."/>
            <person name="Sun H."/>
            <person name="Tunlid A."/>
            <person name="Henrissat B."/>
            <person name="Grigoriev I.V."/>
            <person name="Hibbett D.S."/>
            <person name="Martin F."/>
        </authorList>
    </citation>
    <scope>NUCLEOTIDE SEQUENCE [LARGE SCALE GENOMIC DNA]</scope>
    <source>
        <strain evidence="4">FD-334 SS-4</strain>
    </source>
</reference>
<keyword evidence="4" id="KW-1185">Reference proteome</keyword>
<sequence length="288" mass="32383">MENSTNRYTYESSEDDGPPHFSENDSSFYLSGIDNYQELAPPQALPRERGPEGDLWSYNHTGNGGYTPGASGYLPVQSTHENSAYEPTDVDNGHQYMPGQNTAFELNYGNTLEQQIGNMNINFVPHNQETCQDCYAENYRANCWPTPQNQYGDQFAGSEFFGTDAIVHPDQTQGVPIKEDPFKTDVDSQSFGILSPSHTLDFLNVNGRYLCADLHCDKDFSTKHRASTHWNNFHAPEGDRVVYGPCVYCGIYTTPYKCAMPRHERRCFKSRMQSGSGAQVARSLLGYD</sequence>
<evidence type="ECO:0000259" key="2">
    <source>
        <dbReference type="PROSITE" id="PS00028"/>
    </source>
</evidence>
<feature type="compositionally biased region" description="Polar residues" evidence="1">
    <location>
        <begin position="1"/>
        <end position="11"/>
    </location>
</feature>
<evidence type="ECO:0000313" key="3">
    <source>
        <dbReference type="EMBL" id="KJA19792.1"/>
    </source>
</evidence>
<name>A0A0D2KZA3_HYPSF</name>
<dbReference type="EMBL" id="KN817573">
    <property type="protein sequence ID" value="KJA19792.1"/>
    <property type="molecule type" value="Genomic_DNA"/>
</dbReference>
<proteinExistence type="predicted"/>
<feature type="domain" description="C2H2-type" evidence="2">
    <location>
        <begin position="211"/>
        <end position="234"/>
    </location>
</feature>
<evidence type="ECO:0000313" key="4">
    <source>
        <dbReference type="Proteomes" id="UP000054270"/>
    </source>
</evidence>
<evidence type="ECO:0000256" key="1">
    <source>
        <dbReference type="SAM" id="MobiDB-lite"/>
    </source>
</evidence>
<dbReference type="AlphaFoldDB" id="A0A0D2KZA3"/>